<dbReference type="GO" id="GO:0005886">
    <property type="term" value="C:plasma membrane"/>
    <property type="evidence" value="ECO:0007669"/>
    <property type="project" value="UniProtKB-SubCell"/>
</dbReference>
<evidence type="ECO:0000256" key="9">
    <source>
        <dbReference type="ARBA" id="ARBA00023288"/>
    </source>
</evidence>
<dbReference type="GO" id="GO:0015031">
    <property type="term" value="P:protein transport"/>
    <property type="evidence" value="ECO:0007669"/>
    <property type="project" value="UniProtKB-KW"/>
</dbReference>
<dbReference type="AlphaFoldDB" id="A0A9Q0RAH4"/>
<evidence type="ECO:0000256" key="4">
    <source>
        <dbReference type="ARBA" id="ARBA00022475"/>
    </source>
</evidence>
<gene>
    <name evidence="12" type="ORF">M0811_01508</name>
</gene>
<accession>A0A9Q0RAH4</accession>
<dbReference type="SMART" id="SM00174">
    <property type="entry name" value="RHO"/>
    <property type="match status" value="1"/>
</dbReference>
<keyword evidence="10" id="KW-0636">Prenylation</keyword>
<evidence type="ECO:0000256" key="10">
    <source>
        <dbReference type="ARBA" id="ARBA00023289"/>
    </source>
</evidence>
<dbReference type="PROSITE" id="PS51420">
    <property type="entry name" value="RHO"/>
    <property type="match status" value="1"/>
</dbReference>
<name>A0A9Q0RAH4_ANAIG</name>
<dbReference type="Proteomes" id="UP001149090">
    <property type="component" value="Unassembled WGS sequence"/>
</dbReference>
<evidence type="ECO:0000256" key="3">
    <source>
        <dbReference type="ARBA" id="ARBA00022448"/>
    </source>
</evidence>
<dbReference type="SMART" id="SM00173">
    <property type="entry name" value="RAS"/>
    <property type="match status" value="1"/>
</dbReference>
<dbReference type="PROSITE" id="PS51421">
    <property type="entry name" value="RAS"/>
    <property type="match status" value="1"/>
</dbReference>
<keyword evidence="5" id="KW-0547">Nucleotide-binding</keyword>
<dbReference type="OMA" id="PSSQCNC"/>
<feature type="region of interest" description="Disordered" evidence="11">
    <location>
        <begin position="181"/>
        <end position="204"/>
    </location>
</feature>
<dbReference type="Gene3D" id="3.40.50.300">
    <property type="entry name" value="P-loop containing nucleotide triphosphate hydrolases"/>
    <property type="match status" value="1"/>
</dbReference>
<keyword evidence="13" id="KW-1185">Reference proteome</keyword>
<comment type="caution">
    <text evidence="12">The sequence shown here is derived from an EMBL/GenBank/DDBJ whole genome shotgun (WGS) entry which is preliminary data.</text>
</comment>
<dbReference type="InterPro" id="IPR005225">
    <property type="entry name" value="Small_GTP-bd"/>
</dbReference>
<dbReference type="OrthoDB" id="9989112at2759"/>
<comment type="similarity">
    <text evidence="2">Belongs to the small GTPase superfamily. Rab family.</text>
</comment>
<keyword evidence="9" id="KW-0449">Lipoprotein</keyword>
<dbReference type="FunFam" id="3.40.50.300:FF:000363">
    <property type="entry name" value="Secretion related GTPase srgA"/>
    <property type="match status" value="1"/>
</dbReference>
<keyword evidence="8" id="KW-0472">Membrane</keyword>
<evidence type="ECO:0000256" key="8">
    <source>
        <dbReference type="ARBA" id="ARBA00023136"/>
    </source>
</evidence>
<dbReference type="SMART" id="SM00176">
    <property type="entry name" value="RAN"/>
    <property type="match status" value="1"/>
</dbReference>
<dbReference type="InterPro" id="IPR050305">
    <property type="entry name" value="Small_GTPase_Rab"/>
</dbReference>
<comment type="subcellular location">
    <subcellularLocation>
        <location evidence="1">Cell membrane</location>
        <topology evidence="1">Lipid-anchor</topology>
        <orientation evidence="1">Cytoplasmic side</orientation>
    </subcellularLocation>
</comment>
<sequence>MAAPEYDFLMKLLLIGDSGVGKTAILLRFAEDTFTPSFITTIGIDFKIKIIELDSMKIKLQVWDTAGQERFRTITNAYYRGAMGILLVYDVTDESSFNNVRNWIKNIEKHASENVSKILIGNKSDLTDQKVIETVRGKALADEFGMPFIETSAKDKTNIETAFRAVAKDIKKKSFQDQTIHQENNQINFESGENPKNSKKKGCC</sequence>
<dbReference type="InterPro" id="IPR001806">
    <property type="entry name" value="Small_GTPase"/>
</dbReference>
<dbReference type="InterPro" id="IPR027417">
    <property type="entry name" value="P-loop_NTPase"/>
</dbReference>
<keyword evidence="4" id="KW-1003">Cell membrane</keyword>
<evidence type="ECO:0000313" key="12">
    <source>
        <dbReference type="EMBL" id="KAJ5072493.1"/>
    </source>
</evidence>
<evidence type="ECO:0000256" key="2">
    <source>
        <dbReference type="ARBA" id="ARBA00006270"/>
    </source>
</evidence>
<evidence type="ECO:0000256" key="7">
    <source>
        <dbReference type="ARBA" id="ARBA00023134"/>
    </source>
</evidence>
<dbReference type="SUPFAM" id="SSF52540">
    <property type="entry name" value="P-loop containing nucleoside triphosphate hydrolases"/>
    <property type="match status" value="1"/>
</dbReference>
<evidence type="ECO:0000313" key="13">
    <source>
        <dbReference type="Proteomes" id="UP001149090"/>
    </source>
</evidence>
<dbReference type="PROSITE" id="PS51419">
    <property type="entry name" value="RAB"/>
    <property type="match status" value="1"/>
</dbReference>
<dbReference type="GO" id="GO:0005525">
    <property type="term" value="F:GTP binding"/>
    <property type="evidence" value="ECO:0007669"/>
    <property type="project" value="UniProtKB-KW"/>
</dbReference>
<keyword evidence="7" id="KW-0342">GTP-binding</keyword>
<dbReference type="NCBIfam" id="TIGR00231">
    <property type="entry name" value="small_GTP"/>
    <property type="match status" value="1"/>
</dbReference>
<organism evidence="12 13">
    <name type="scientific">Anaeramoeba ignava</name>
    <name type="common">Anaerobic marine amoeba</name>
    <dbReference type="NCBI Taxonomy" id="1746090"/>
    <lineage>
        <taxon>Eukaryota</taxon>
        <taxon>Metamonada</taxon>
        <taxon>Anaeramoebidae</taxon>
        <taxon>Anaeramoeba</taxon>
    </lineage>
</organism>
<keyword evidence="6" id="KW-0653">Protein transport</keyword>
<feature type="compositionally biased region" description="Polar residues" evidence="11">
    <location>
        <begin position="181"/>
        <end position="195"/>
    </location>
</feature>
<dbReference type="EMBL" id="JAPDFW010000081">
    <property type="protein sequence ID" value="KAJ5072493.1"/>
    <property type="molecule type" value="Genomic_DNA"/>
</dbReference>
<dbReference type="GO" id="GO:0003924">
    <property type="term" value="F:GTPase activity"/>
    <property type="evidence" value="ECO:0007669"/>
    <property type="project" value="InterPro"/>
</dbReference>
<evidence type="ECO:0000256" key="11">
    <source>
        <dbReference type="SAM" id="MobiDB-lite"/>
    </source>
</evidence>
<dbReference type="Pfam" id="PF00071">
    <property type="entry name" value="Ras"/>
    <property type="match status" value="1"/>
</dbReference>
<reference evidence="12" key="1">
    <citation type="submission" date="2022-10" db="EMBL/GenBank/DDBJ databases">
        <title>Novel sulphate-reducing endosymbionts in the free-living metamonad Anaeramoeba.</title>
        <authorList>
            <person name="Jerlstrom-Hultqvist J."/>
            <person name="Cepicka I."/>
            <person name="Gallot-Lavallee L."/>
            <person name="Salas-Leiva D."/>
            <person name="Curtis B.A."/>
            <person name="Zahonova K."/>
            <person name="Pipaliya S."/>
            <person name="Dacks J."/>
            <person name="Roger A.J."/>
        </authorList>
    </citation>
    <scope>NUCLEOTIDE SEQUENCE</scope>
    <source>
        <strain evidence="12">BMAN</strain>
    </source>
</reference>
<proteinExistence type="inferred from homology"/>
<protein>
    <submittedName>
        <fullName evidence="12">Rab gtpase</fullName>
    </submittedName>
</protein>
<evidence type="ECO:0000256" key="6">
    <source>
        <dbReference type="ARBA" id="ARBA00022927"/>
    </source>
</evidence>
<evidence type="ECO:0000256" key="5">
    <source>
        <dbReference type="ARBA" id="ARBA00022741"/>
    </source>
</evidence>
<dbReference type="PRINTS" id="PR00449">
    <property type="entry name" value="RASTRNSFRMNG"/>
</dbReference>
<dbReference type="SMART" id="SM00175">
    <property type="entry name" value="RAB"/>
    <property type="match status" value="1"/>
</dbReference>
<keyword evidence="3" id="KW-0813">Transport</keyword>
<dbReference type="PANTHER" id="PTHR47980">
    <property type="entry name" value="LD44762P"/>
    <property type="match status" value="1"/>
</dbReference>
<evidence type="ECO:0000256" key="1">
    <source>
        <dbReference type="ARBA" id="ARBA00004342"/>
    </source>
</evidence>
<dbReference type="CDD" id="cd01867">
    <property type="entry name" value="Rab8_Rab10_Rab13_like"/>
    <property type="match status" value="1"/>
</dbReference>